<proteinExistence type="predicted"/>
<protein>
    <submittedName>
        <fullName evidence="1">Uncharacterized protein</fullName>
    </submittedName>
</protein>
<dbReference type="Proteomes" id="UP001233271">
    <property type="component" value="Chromosome 4"/>
</dbReference>
<dbReference type="RefSeq" id="XP_060457455.1">
    <property type="nucleotide sequence ID" value="XM_060600908.1"/>
</dbReference>
<gene>
    <name evidence="1" type="ORF">CcaverHIS019_0410100</name>
</gene>
<evidence type="ECO:0000313" key="2">
    <source>
        <dbReference type="Proteomes" id="UP001233271"/>
    </source>
</evidence>
<dbReference type="GeneID" id="85496060"/>
<evidence type="ECO:0000313" key="1">
    <source>
        <dbReference type="EMBL" id="BEI92190.1"/>
    </source>
</evidence>
<dbReference type="AlphaFoldDB" id="A0AA48QWA7"/>
<organism evidence="1 2">
    <name type="scientific">Cutaneotrichosporon cavernicola</name>
    <dbReference type="NCBI Taxonomy" id="279322"/>
    <lineage>
        <taxon>Eukaryota</taxon>
        <taxon>Fungi</taxon>
        <taxon>Dikarya</taxon>
        <taxon>Basidiomycota</taxon>
        <taxon>Agaricomycotina</taxon>
        <taxon>Tremellomycetes</taxon>
        <taxon>Trichosporonales</taxon>
        <taxon>Trichosporonaceae</taxon>
        <taxon>Cutaneotrichosporon</taxon>
    </lineage>
</organism>
<name>A0AA48QWA7_9TREE</name>
<accession>A0AA48QWA7</accession>
<reference evidence="1" key="1">
    <citation type="journal article" date="2023" name="BMC Genomics">
        <title>Chromosome-level genome assemblies of Cutaneotrichosporon spp. (Trichosporonales, Basidiomycota) reveal imbalanced evolution between nucleotide sequences and chromosome synteny.</title>
        <authorList>
            <person name="Kobayashi Y."/>
            <person name="Kayamori A."/>
            <person name="Aoki K."/>
            <person name="Shiwa Y."/>
            <person name="Matsutani M."/>
            <person name="Fujita N."/>
            <person name="Sugita T."/>
            <person name="Iwasaki W."/>
            <person name="Tanaka N."/>
            <person name="Takashima M."/>
        </authorList>
    </citation>
    <scope>NUCLEOTIDE SEQUENCE</scope>
    <source>
        <strain evidence="1">HIS019</strain>
    </source>
</reference>
<dbReference type="EMBL" id="AP028215">
    <property type="protein sequence ID" value="BEI92190.1"/>
    <property type="molecule type" value="Genomic_DNA"/>
</dbReference>
<keyword evidence="2" id="KW-1185">Reference proteome</keyword>
<sequence>MIDYASYPAVIEAILRVAPFEALLALRRASRDFRARVDLVLAQHLVCEWYQVTSGRTGARHPAFWGLCTQPQIPRAGGHYSLPKPLGDASLLGDWIPARIDAVDIVGQQSIYPLLLLTGRLKPTTARLWVCGTPTDVDTQLALDAESLIVMGRPLGLAGPSSVHEEPRVALTTRVRRVIYHLNDKYAANATLFRQIEPRAAVLRDFEIVVIVSGLNRRGGFLLWEIAHLQRERPHLRITVVNPPPGPMGSYPGPVSSQELAAKCGSFREWARAIVERECSAELFEDRWRFYSFEEYARVVGAQRFALEMGEM</sequence>
<dbReference type="KEGG" id="ccac:CcaHIS019_0410100"/>